<feature type="transmembrane region" description="Helical" evidence="1">
    <location>
        <begin position="200"/>
        <end position="220"/>
    </location>
</feature>
<evidence type="ECO:0000313" key="3">
    <source>
        <dbReference type="Proteomes" id="UP001161422"/>
    </source>
</evidence>
<dbReference type="GO" id="GO:0005886">
    <property type="term" value="C:plasma membrane"/>
    <property type="evidence" value="ECO:0007669"/>
    <property type="project" value="UniProtKB-SubCell"/>
</dbReference>
<organism evidence="2 3">
    <name type="scientific">Paraferrimonas sedimenticola</name>
    <dbReference type="NCBI Taxonomy" id="375674"/>
    <lineage>
        <taxon>Bacteria</taxon>
        <taxon>Pseudomonadati</taxon>
        <taxon>Pseudomonadota</taxon>
        <taxon>Gammaproteobacteria</taxon>
        <taxon>Alteromonadales</taxon>
        <taxon>Ferrimonadaceae</taxon>
        <taxon>Paraferrimonas</taxon>
    </lineage>
</organism>
<comment type="caution">
    <text evidence="1">Lacks conserved residue(s) required for the propagation of feature annotation.</text>
</comment>
<keyword evidence="1" id="KW-1003">Cell membrane</keyword>
<keyword evidence="3" id="KW-1185">Reference proteome</keyword>
<dbReference type="PROSITE" id="PS50895">
    <property type="entry name" value="SURF1"/>
    <property type="match status" value="1"/>
</dbReference>
<dbReference type="CDD" id="cd06662">
    <property type="entry name" value="SURF1"/>
    <property type="match status" value="1"/>
</dbReference>
<dbReference type="AlphaFoldDB" id="A0AA37RW19"/>
<evidence type="ECO:0000313" key="2">
    <source>
        <dbReference type="EMBL" id="GLP95954.1"/>
    </source>
</evidence>
<name>A0AA37RW19_9GAMM</name>
<dbReference type="InterPro" id="IPR002994">
    <property type="entry name" value="Surf1/Shy1"/>
</dbReference>
<accession>A0AA37RW19</accession>
<comment type="caution">
    <text evidence="2">The sequence shown here is derived from an EMBL/GenBank/DDBJ whole genome shotgun (WGS) entry which is preliminary data.</text>
</comment>
<gene>
    <name evidence="2" type="ORF">GCM10007895_12600</name>
</gene>
<proteinExistence type="inferred from homology"/>
<sequence>MFVGFTLSLFGLMVKLGFWQLSRFEAATQNLERLQAAQQAEPLDATKLWQQGDWQGYSVRLSGRLQNQSYWLLDNQVYDGKVGYRWLALLDVGYRQGVLLDLGFVEGDKARRTLPELPTLSVEQHIQGRLYRPHSNRFNAELAAEAGWPKRIQALQIDAIAAQSELELSPYLVQLKEIEALSLTPNYQAQVMPPQKHKGYAIQWFTMASVLAVVASIFGYRQWFAHKELA</sequence>
<keyword evidence="1" id="KW-0812">Transmembrane</keyword>
<comment type="subcellular location">
    <subcellularLocation>
        <location evidence="1">Cell membrane</location>
        <topology evidence="1">Multi-pass membrane protein</topology>
    </subcellularLocation>
</comment>
<reference evidence="2" key="1">
    <citation type="journal article" date="2014" name="Int. J. Syst. Evol. Microbiol.">
        <title>Complete genome sequence of Corynebacterium casei LMG S-19264T (=DSM 44701T), isolated from a smear-ripened cheese.</title>
        <authorList>
            <consortium name="US DOE Joint Genome Institute (JGI-PGF)"/>
            <person name="Walter F."/>
            <person name="Albersmeier A."/>
            <person name="Kalinowski J."/>
            <person name="Ruckert C."/>
        </authorList>
    </citation>
    <scope>NUCLEOTIDE SEQUENCE</scope>
    <source>
        <strain evidence="2">NBRC 101628</strain>
    </source>
</reference>
<protein>
    <recommendedName>
        <fullName evidence="1">SURF1-like protein</fullName>
    </recommendedName>
</protein>
<reference evidence="2" key="2">
    <citation type="submission" date="2023-01" db="EMBL/GenBank/DDBJ databases">
        <title>Draft genome sequence of Paraferrimonas sedimenticola strain NBRC 101628.</title>
        <authorList>
            <person name="Sun Q."/>
            <person name="Mori K."/>
        </authorList>
    </citation>
    <scope>NUCLEOTIDE SEQUENCE</scope>
    <source>
        <strain evidence="2">NBRC 101628</strain>
    </source>
</reference>
<dbReference type="Proteomes" id="UP001161422">
    <property type="component" value="Unassembled WGS sequence"/>
</dbReference>
<comment type="similarity">
    <text evidence="1">Belongs to the SURF1 family.</text>
</comment>
<evidence type="ECO:0000256" key="1">
    <source>
        <dbReference type="RuleBase" id="RU363076"/>
    </source>
</evidence>
<keyword evidence="1" id="KW-1133">Transmembrane helix</keyword>
<dbReference type="Pfam" id="PF02104">
    <property type="entry name" value="SURF1"/>
    <property type="match status" value="1"/>
</dbReference>
<keyword evidence="1" id="KW-0472">Membrane</keyword>
<dbReference type="EMBL" id="BSNC01000003">
    <property type="protein sequence ID" value="GLP95954.1"/>
    <property type="molecule type" value="Genomic_DNA"/>
</dbReference>